<dbReference type="SUPFAM" id="SSF52540">
    <property type="entry name" value="P-loop containing nucleoside triphosphate hydrolases"/>
    <property type="match status" value="1"/>
</dbReference>
<dbReference type="PROSITE" id="PS50837">
    <property type="entry name" value="NACHT"/>
    <property type="match status" value="1"/>
</dbReference>
<proteinExistence type="predicted"/>
<evidence type="ECO:0000313" key="3">
    <source>
        <dbReference type="Proteomes" id="UP000715781"/>
    </source>
</evidence>
<reference evidence="2" key="1">
    <citation type="submission" date="2021-05" db="EMBL/GenBank/DDBJ databases">
        <authorList>
            <person name="Pietrasiak N."/>
            <person name="Ward R."/>
            <person name="Stajich J.E."/>
            <person name="Kurbessoian T."/>
        </authorList>
    </citation>
    <scope>NUCLEOTIDE SEQUENCE</scope>
    <source>
        <strain evidence="2">JT2-VF2</strain>
    </source>
</reference>
<reference evidence="2" key="2">
    <citation type="journal article" date="2022" name="Microbiol. Resour. Announc.">
        <title>Metagenome Sequencing to Explore Phylogenomics of Terrestrial Cyanobacteria.</title>
        <authorList>
            <person name="Ward R.D."/>
            <person name="Stajich J.E."/>
            <person name="Johansen J.R."/>
            <person name="Huntemann M."/>
            <person name="Clum A."/>
            <person name="Foster B."/>
            <person name="Foster B."/>
            <person name="Roux S."/>
            <person name="Palaniappan K."/>
            <person name="Varghese N."/>
            <person name="Mukherjee S."/>
            <person name="Reddy T.B.K."/>
            <person name="Daum C."/>
            <person name="Copeland A."/>
            <person name="Chen I.A."/>
            <person name="Ivanova N.N."/>
            <person name="Kyrpides N.C."/>
            <person name="Shapiro N."/>
            <person name="Eloe-Fadrosh E.A."/>
            <person name="Pietrasiak N."/>
        </authorList>
    </citation>
    <scope>NUCLEOTIDE SEQUENCE</scope>
    <source>
        <strain evidence="2">JT2-VF2</strain>
    </source>
</reference>
<evidence type="ECO:0000313" key="2">
    <source>
        <dbReference type="EMBL" id="MBW4559649.1"/>
    </source>
</evidence>
<name>A0A951PST4_9NOST</name>
<dbReference type="Proteomes" id="UP000715781">
    <property type="component" value="Unassembled WGS sequence"/>
</dbReference>
<dbReference type="EMBL" id="JAHHHN010000001">
    <property type="protein sequence ID" value="MBW4559649.1"/>
    <property type="molecule type" value="Genomic_DNA"/>
</dbReference>
<dbReference type="AlphaFoldDB" id="A0A951PST4"/>
<dbReference type="InterPro" id="IPR007111">
    <property type="entry name" value="NACHT_NTPase"/>
</dbReference>
<sequence>MLEEQQRLTTNPLTSIEGIAYRTEQVYVPLGLVERKRQSRRREDVLPEQGSALYEETEVTQQFAHQDFLEQVLRQGQSPKSKGKRIAIIGEPGAGKTTLLQQIAGWVAQEIEEAMAIWVPLADLRGQELEPYLLERWLQAIIRKIGQAEVPPEIKDAFVAQFQQGRVWLLLDGTDEMQAPFSNSLREIERQVRIGGLLSQARILLTCRLNLWDSNCNTLDTFDTYRTLEFAYPQQVEQFIGQWFRALPEEQGTQAEQLCAALKVPAKERIRDLVKNPLRLTMLCFNCYLGEGTLPETKAGLYEQFVADFYEWKREQFSTTAEQRRRLNAGLGELAREAIDKEETRFRLRHDFLCKFLGEPDEPNSLFQLALQLGWLNKVGVDVQVPRKAVYAFFHPTFQEYFAALAINDSQYFLTHIPENPSHSDATYRLFQITNVSFQQVHLGK</sequence>
<dbReference type="Gene3D" id="3.40.50.300">
    <property type="entry name" value="P-loop containing nucleotide triphosphate hydrolases"/>
    <property type="match status" value="1"/>
</dbReference>
<gene>
    <name evidence="2" type="ORF">KME32_00585</name>
</gene>
<comment type="caution">
    <text evidence="2">The sequence shown here is derived from an EMBL/GenBank/DDBJ whole genome shotgun (WGS) entry which is preliminary data.</text>
</comment>
<dbReference type="PANTHER" id="PTHR46844">
    <property type="entry name" value="SLR5058 PROTEIN"/>
    <property type="match status" value="1"/>
</dbReference>
<dbReference type="PANTHER" id="PTHR46844:SF1">
    <property type="entry name" value="SLR5058 PROTEIN"/>
    <property type="match status" value="1"/>
</dbReference>
<dbReference type="InterPro" id="IPR027417">
    <property type="entry name" value="P-loop_NTPase"/>
</dbReference>
<accession>A0A951PST4</accession>
<dbReference type="Pfam" id="PF05729">
    <property type="entry name" value="NACHT"/>
    <property type="match status" value="1"/>
</dbReference>
<evidence type="ECO:0000259" key="1">
    <source>
        <dbReference type="PROSITE" id="PS50837"/>
    </source>
</evidence>
<feature type="domain" description="NACHT" evidence="1">
    <location>
        <begin position="84"/>
        <end position="208"/>
    </location>
</feature>
<organism evidence="2 3">
    <name type="scientific">Mojavia pulchra JT2-VF2</name>
    <dbReference type="NCBI Taxonomy" id="287848"/>
    <lineage>
        <taxon>Bacteria</taxon>
        <taxon>Bacillati</taxon>
        <taxon>Cyanobacteriota</taxon>
        <taxon>Cyanophyceae</taxon>
        <taxon>Nostocales</taxon>
        <taxon>Nostocaceae</taxon>
    </lineage>
</organism>
<protein>
    <submittedName>
        <fullName evidence="2">NACHT domain-containing protein</fullName>
    </submittedName>
</protein>